<feature type="transmembrane region" description="Helical" evidence="1">
    <location>
        <begin position="5"/>
        <end position="22"/>
    </location>
</feature>
<sequence>MASIILGVIGLFFVLLGLIPLLGIMNWLGIPLLVIGLAFGIAGIVKNKRRGANIAGTIICGIFMIIGTVRLIVGASMMTNAAKALPNTVEKLDNTIEKLNDLSNSLN</sequence>
<dbReference type="AlphaFoldDB" id="U1F984"/>
<evidence type="ECO:0000313" key="3">
    <source>
        <dbReference type="EMBL" id="ERK04634.1"/>
    </source>
</evidence>
<keyword evidence="5" id="KW-1185">Reference proteome</keyword>
<evidence type="ECO:0000256" key="1">
    <source>
        <dbReference type="SAM" id="Phobius"/>
    </source>
</evidence>
<keyword evidence="1" id="KW-0812">Transmembrane</keyword>
<proteinExistence type="predicted"/>
<feature type="transmembrane region" description="Helical" evidence="1">
    <location>
        <begin position="28"/>
        <end position="45"/>
    </location>
</feature>
<keyword evidence="1" id="KW-0472">Membrane</keyword>
<reference evidence="4 5" key="1">
    <citation type="submission" date="2013-08" db="EMBL/GenBank/DDBJ databases">
        <authorList>
            <person name="Durkin A.S."/>
            <person name="Haft D.R."/>
            <person name="McCorrison J."/>
            <person name="Torralba M."/>
            <person name="Gillis M."/>
            <person name="Haft D.H."/>
            <person name="Methe B."/>
            <person name="Sutton G."/>
            <person name="Nelson K.E."/>
        </authorList>
    </citation>
    <scope>NUCLEOTIDE SEQUENCE [LARGE SCALE GENOMIC DNA]</scope>
    <source>
        <strain evidence="3 5">ATCC 35536</strain>
        <strain evidence="2 4">VPI DR56BR1116</strain>
    </source>
</reference>
<evidence type="ECO:0000313" key="4">
    <source>
        <dbReference type="Proteomes" id="UP000016412"/>
    </source>
</evidence>
<evidence type="ECO:0000313" key="2">
    <source>
        <dbReference type="EMBL" id="ERF60617.1"/>
    </source>
</evidence>
<keyword evidence="1" id="KW-1133">Transmembrane helix</keyword>
<dbReference type="GeneID" id="95564912"/>
<evidence type="ECO:0008006" key="6">
    <source>
        <dbReference type="Google" id="ProtNLM"/>
    </source>
</evidence>
<gene>
    <name evidence="3" type="ORF">HMPREF0860_2538</name>
    <name evidence="2" type="ORF">HMPREF1325_0992</name>
</gene>
<dbReference type="RefSeq" id="WP_021330488.1">
    <property type="nucleotide sequence ID" value="NZ_AUZJ01000039.1"/>
</dbReference>
<dbReference type="Proteomes" id="UP000016412">
    <property type="component" value="Unassembled WGS sequence"/>
</dbReference>
<accession>U1F984</accession>
<comment type="caution">
    <text evidence="2">The sequence shown here is derived from an EMBL/GenBank/DDBJ whole genome shotgun (WGS) entry which is preliminary data.</text>
</comment>
<feature type="transmembrane region" description="Helical" evidence="1">
    <location>
        <begin position="52"/>
        <end position="73"/>
    </location>
</feature>
<name>U1F984_TRESO</name>
<dbReference type="EMBL" id="AUZJ01000039">
    <property type="protein sequence ID" value="ERF60617.1"/>
    <property type="molecule type" value="Genomic_DNA"/>
</dbReference>
<protein>
    <recommendedName>
        <fullName evidence="6">DUF4190 domain-containing protein</fullName>
    </recommendedName>
</protein>
<dbReference type="STRING" id="1125725.HMPREF1325_0992"/>
<dbReference type="EMBL" id="AVQI01000018">
    <property type="protein sequence ID" value="ERK04634.1"/>
    <property type="molecule type" value="Genomic_DNA"/>
</dbReference>
<evidence type="ECO:0000313" key="5">
    <source>
        <dbReference type="Proteomes" id="UP000016646"/>
    </source>
</evidence>
<organism evidence="2 4">
    <name type="scientific">Treponema socranskii subsp. socranskii VPI DR56BR1116 = ATCC 35536</name>
    <dbReference type="NCBI Taxonomy" id="1125725"/>
    <lineage>
        <taxon>Bacteria</taxon>
        <taxon>Pseudomonadati</taxon>
        <taxon>Spirochaetota</taxon>
        <taxon>Spirochaetia</taxon>
        <taxon>Spirochaetales</taxon>
        <taxon>Treponemataceae</taxon>
        <taxon>Treponema</taxon>
    </lineage>
</organism>
<dbReference type="PATRIC" id="fig|1125725.3.peg.1423"/>
<dbReference type="Proteomes" id="UP000016646">
    <property type="component" value="Unassembled WGS sequence"/>
</dbReference>